<dbReference type="Gramene" id="AUR62039692-RA">
    <property type="protein sequence ID" value="AUR62039692-RA:cds"/>
    <property type="gene ID" value="AUR62039692"/>
</dbReference>
<dbReference type="GO" id="GO:0016757">
    <property type="term" value="F:glycosyltransferase activity"/>
    <property type="evidence" value="ECO:0007669"/>
    <property type="project" value="UniProtKB-KW"/>
</dbReference>
<proteinExistence type="inferred from homology"/>
<name>A0A803N390_CHEQI</name>
<organism evidence="8 9">
    <name type="scientific">Chenopodium quinoa</name>
    <name type="common">Quinoa</name>
    <dbReference type="NCBI Taxonomy" id="63459"/>
    <lineage>
        <taxon>Eukaryota</taxon>
        <taxon>Viridiplantae</taxon>
        <taxon>Streptophyta</taxon>
        <taxon>Embryophyta</taxon>
        <taxon>Tracheophyta</taxon>
        <taxon>Spermatophyta</taxon>
        <taxon>Magnoliopsida</taxon>
        <taxon>eudicotyledons</taxon>
        <taxon>Gunneridae</taxon>
        <taxon>Pentapetalae</taxon>
        <taxon>Caryophyllales</taxon>
        <taxon>Chenopodiaceae</taxon>
        <taxon>Chenopodioideae</taxon>
        <taxon>Atripliceae</taxon>
        <taxon>Chenopodium</taxon>
    </lineage>
</organism>
<dbReference type="Proteomes" id="UP000596660">
    <property type="component" value="Unplaced"/>
</dbReference>
<evidence type="ECO:0000256" key="6">
    <source>
        <dbReference type="SAM" id="Phobius"/>
    </source>
</evidence>
<keyword evidence="4" id="KW-0735">Signal-anchor</keyword>
<dbReference type="AlphaFoldDB" id="A0A803N390"/>
<evidence type="ECO:0000256" key="1">
    <source>
        <dbReference type="ARBA" id="ARBA00004323"/>
    </source>
</evidence>
<sequence length="450" mass="50990">MGADLLKAFPVETRRLLWLIGLVFITVILFQFIEFPKGSALWSLFSRGEVPVPKDLSLVGENSTSLSSNLSSPSVTDTSIISEDRNNSLVGLDEGRNGSLTLEENPEPGNITELNSSSIDTRKEEIALPPEDNGNLSLAPIEPSVAPLSLPHNVPPNLSMELSTPPPLLPPPLVHVSEKKPKSKIYEKDVLTLSDMSEELIQNYLSPPTMVPRWSSKVDKDLVLAKQLIENAPPLNDGLYAPLYRNASMFKRSYELMEQMLKVYIYKEGDRRIFHRPPLEGIYASEGWFMKQMESNQHYVTKRPREAHLFYLPFSSRQLEEALYVPNSHSHKNLIQHLRDYVSMISTKYPYWNRTEGADHFFVACHDWAPSETKRIMANCIRALCNADVKEGFKFGKDVSLPETYVRKARNPLRDIGGKPPSKRKNLSFLCWKYARLSPATSLTILGKQY</sequence>
<dbReference type="InterPro" id="IPR040911">
    <property type="entry name" value="Exostosin_GT47"/>
</dbReference>
<dbReference type="InterPro" id="IPR004263">
    <property type="entry name" value="Exostosin"/>
</dbReference>
<dbReference type="EnsemblPlants" id="AUR62039692-RA">
    <property type="protein sequence ID" value="AUR62039692-RA:cds"/>
    <property type="gene ID" value="AUR62039692"/>
</dbReference>
<gene>
    <name evidence="8" type="primary">LOC110682832</name>
</gene>
<dbReference type="PANTHER" id="PTHR11062">
    <property type="entry name" value="EXOSTOSIN HEPARAN SULFATE GLYCOSYLTRANSFERASE -RELATED"/>
    <property type="match status" value="1"/>
</dbReference>
<reference evidence="8" key="1">
    <citation type="journal article" date="2017" name="Nature">
        <title>The genome of Chenopodium quinoa.</title>
        <authorList>
            <person name="Jarvis D.E."/>
            <person name="Ho Y.S."/>
            <person name="Lightfoot D.J."/>
            <person name="Schmoeckel S.M."/>
            <person name="Li B."/>
            <person name="Borm T.J.A."/>
            <person name="Ohyanagi H."/>
            <person name="Mineta K."/>
            <person name="Michell C.T."/>
            <person name="Saber N."/>
            <person name="Kharbatia N.M."/>
            <person name="Rupper R.R."/>
            <person name="Sharp A.R."/>
            <person name="Dally N."/>
            <person name="Boughton B.A."/>
            <person name="Woo Y.H."/>
            <person name="Gao G."/>
            <person name="Schijlen E.G.W.M."/>
            <person name="Guo X."/>
            <person name="Momin A.A."/>
            <person name="Negrao S."/>
            <person name="Al-Babili S."/>
            <person name="Gehring C."/>
            <person name="Roessner U."/>
            <person name="Jung C."/>
            <person name="Murphy K."/>
            <person name="Arold S.T."/>
            <person name="Gojobori T."/>
            <person name="van der Linden C.G."/>
            <person name="van Loo E.N."/>
            <person name="Jellen E.N."/>
            <person name="Maughan P.J."/>
            <person name="Tester M."/>
        </authorList>
    </citation>
    <scope>NUCLEOTIDE SEQUENCE [LARGE SCALE GENOMIC DNA]</scope>
    <source>
        <strain evidence="8">cv. PI 614886</strain>
    </source>
</reference>
<reference evidence="8" key="2">
    <citation type="submission" date="2021-03" db="UniProtKB">
        <authorList>
            <consortium name="EnsemblPlants"/>
        </authorList>
    </citation>
    <scope>IDENTIFICATION</scope>
</reference>
<keyword evidence="6" id="KW-0812">Transmembrane</keyword>
<evidence type="ECO:0000256" key="3">
    <source>
        <dbReference type="ARBA" id="ARBA00022676"/>
    </source>
</evidence>
<keyword evidence="9" id="KW-1185">Reference proteome</keyword>
<dbReference type="OMA" id="PEKAPPY"/>
<dbReference type="GO" id="GO:0000139">
    <property type="term" value="C:Golgi membrane"/>
    <property type="evidence" value="ECO:0007669"/>
    <property type="project" value="UniProtKB-SubCell"/>
</dbReference>
<accession>A0A803N390</accession>
<comment type="subcellular location">
    <subcellularLocation>
        <location evidence="1">Golgi apparatus membrane</location>
        <topology evidence="1">Single-pass type II membrane protein</topology>
    </subcellularLocation>
</comment>
<evidence type="ECO:0000256" key="5">
    <source>
        <dbReference type="ARBA" id="ARBA00023034"/>
    </source>
</evidence>
<evidence type="ECO:0000313" key="9">
    <source>
        <dbReference type="Proteomes" id="UP000596660"/>
    </source>
</evidence>
<comment type="similarity">
    <text evidence="2">Belongs to the glycosyltransferase 47 family.</text>
</comment>
<keyword evidence="6" id="KW-1133">Transmembrane helix</keyword>
<dbReference type="Pfam" id="PF03016">
    <property type="entry name" value="Exostosin_GT47"/>
    <property type="match status" value="1"/>
</dbReference>
<feature type="transmembrane region" description="Helical" evidence="6">
    <location>
        <begin position="16"/>
        <end position="33"/>
    </location>
</feature>
<evidence type="ECO:0000313" key="8">
    <source>
        <dbReference type="EnsemblPlants" id="AUR62039692-RA:cds"/>
    </source>
</evidence>
<dbReference type="PANTHER" id="PTHR11062:SF108">
    <property type="entry name" value="EXOSTOSIN FAMILY PROTEIN"/>
    <property type="match status" value="1"/>
</dbReference>
<evidence type="ECO:0000256" key="2">
    <source>
        <dbReference type="ARBA" id="ARBA00010271"/>
    </source>
</evidence>
<evidence type="ECO:0000256" key="4">
    <source>
        <dbReference type="ARBA" id="ARBA00022968"/>
    </source>
</evidence>
<protein>
    <recommendedName>
        <fullName evidence="7">Exostosin GT47 domain-containing protein</fullName>
    </recommendedName>
</protein>
<keyword evidence="3" id="KW-0328">Glycosyltransferase</keyword>
<keyword evidence="5" id="KW-0333">Golgi apparatus</keyword>
<keyword evidence="3" id="KW-0808">Transferase</keyword>
<feature type="domain" description="Exostosin GT47" evidence="7">
    <location>
        <begin position="259"/>
        <end position="429"/>
    </location>
</feature>
<keyword evidence="6" id="KW-0472">Membrane</keyword>
<evidence type="ECO:0000259" key="7">
    <source>
        <dbReference type="Pfam" id="PF03016"/>
    </source>
</evidence>